<dbReference type="RefSeq" id="WP_188667106.1">
    <property type="nucleotide sequence ID" value="NZ_BMHV01000041.1"/>
</dbReference>
<evidence type="ECO:0008006" key="5">
    <source>
        <dbReference type="Google" id="ProtNLM"/>
    </source>
</evidence>
<reference evidence="3" key="2">
    <citation type="submission" date="2020-09" db="EMBL/GenBank/DDBJ databases">
        <authorList>
            <person name="Sun Q."/>
            <person name="Zhou Y."/>
        </authorList>
    </citation>
    <scope>NUCLEOTIDE SEQUENCE</scope>
    <source>
        <strain evidence="3">CGMCC 1.15254</strain>
    </source>
</reference>
<dbReference type="InterPro" id="IPR004919">
    <property type="entry name" value="GmrSD_N"/>
</dbReference>
<name>A0A917C7S8_9PROT</name>
<evidence type="ECO:0000259" key="1">
    <source>
        <dbReference type="Pfam" id="PF03235"/>
    </source>
</evidence>
<dbReference type="Proteomes" id="UP000632498">
    <property type="component" value="Unassembled WGS sequence"/>
</dbReference>
<accession>A0A917C7S8</accession>
<reference evidence="3" key="1">
    <citation type="journal article" date="2014" name="Int. J. Syst. Evol. Microbiol.">
        <title>Complete genome sequence of Corynebacterium casei LMG S-19264T (=DSM 44701T), isolated from a smear-ripened cheese.</title>
        <authorList>
            <consortium name="US DOE Joint Genome Institute (JGI-PGF)"/>
            <person name="Walter F."/>
            <person name="Albersmeier A."/>
            <person name="Kalinowski J."/>
            <person name="Ruckert C."/>
        </authorList>
    </citation>
    <scope>NUCLEOTIDE SEQUENCE</scope>
    <source>
        <strain evidence="3">CGMCC 1.15254</strain>
    </source>
</reference>
<feature type="domain" description="GmrSD restriction endonucleases N-terminal" evidence="1">
    <location>
        <begin position="8"/>
        <end position="258"/>
    </location>
</feature>
<evidence type="ECO:0000313" key="3">
    <source>
        <dbReference type="EMBL" id="GGF75715.1"/>
    </source>
</evidence>
<gene>
    <name evidence="3" type="ORF">GCM10011332_32160</name>
</gene>
<dbReference type="Pfam" id="PF07510">
    <property type="entry name" value="GmrSD_C"/>
    <property type="match status" value="1"/>
</dbReference>
<keyword evidence="4" id="KW-1185">Reference proteome</keyword>
<evidence type="ECO:0000259" key="2">
    <source>
        <dbReference type="Pfam" id="PF07510"/>
    </source>
</evidence>
<dbReference type="AlphaFoldDB" id="A0A917C7S8"/>
<feature type="domain" description="GmrSD restriction endonucleases C-terminal" evidence="2">
    <location>
        <begin position="421"/>
        <end position="557"/>
    </location>
</feature>
<comment type="caution">
    <text evidence="3">The sequence shown here is derived from an EMBL/GenBank/DDBJ whole genome shotgun (WGS) entry which is preliminary data.</text>
</comment>
<dbReference type="EMBL" id="BMHV01000041">
    <property type="protein sequence ID" value="GGF75715.1"/>
    <property type="molecule type" value="Genomic_DNA"/>
</dbReference>
<dbReference type="PANTHER" id="PTHR37292">
    <property type="entry name" value="VNG6097C"/>
    <property type="match status" value="1"/>
</dbReference>
<organism evidence="3 4">
    <name type="scientific">Terasakiella brassicae</name>
    <dbReference type="NCBI Taxonomy" id="1634917"/>
    <lineage>
        <taxon>Bacteria</taxon>
        <taxon>Pseudomonadati</taxon>
        <taxon>Pseudomonadota</taxon>
        <taxon>Alphaproteobacteria</taxon>
        <taxon>Rhodospirillales</taxon>
        <taxon>Terasakiellaceae</taxon>
        <taxon>Terasakiella</taxon>
    </lineage>
</organism>
<dbReference type="InterPro" id="IPR011089">
    <property type="entry name" value="GmrSD_C"/>
</dbReference>
<dbReference type="Pfam" id="PF03235">
    <property type="entry name" value="GmrSD_N"/>
    <property type="match status" value="1"/>
</dbReference>
<sequence length="575" mass="66168">MGQQDLTIQELVNKIERGEIRLPEMQRQYVWQQTRVRDLLDSLYRGYPSGTILTWETDEDVATRDFAMEQEASASGSFQLLLDGQQRLTSLSAILRGEPVEVRGRKKPIDILFNLEHPYDLQIITEVFEDDENEDDTDADPDAPEANEDEMAMRANRMAFVVHSNKLAALPNWVSVTRIFKEDNDLAIIQEAGISDLNDPRFKKYSDRLKRLKDIAKYSYRVHILDRAKSYEEVTEIFVRVNSLGAKLRSSDLALAQITARWRKSLEIFQEFEQECIAQGFNLSLAIHLKNLVVFATGQSRFKTVGKLPLDKLKTSWEQAKAGMDYALNFLRENVDIDSPALLSSPFIVITLAAYGHHKNYTLTPEEAKELRYWVLVANAKARYSRGSSETFLDQDLGAIQKGAGVQGLLQSLRTQVGRLDILASDLENRNSRSAYFKSMFMAFKKAEAKDWRDQLVISLKHSGSQHSLQFHHLFPQAVLKKQNKETREINDICNLSFISGHTNRKISDKEPAKYLPDYIEKVGEDELKKQCIPLDRSLWELDRYDDFLRERRKLIAEHLNEYIGHDRVDEEAAE</sequence>
<proteinExistence type="predicted"/>
<protein>
    <recommendedName>
        <fullName evidence="5">DUF262 domain-containing protein</fullName>
    </recommendedName>
</protein>
<dbReference type="PANTHER" id="PTHR37292:SF2">
    <property type="entry name" value="DUF262 DOMAIN-CONTAINING PROTEIN"/>
    <property type="match status" value="1"/>
</dbReference>
<evidence type="ECO:0000313" key="4">
    <source>
        <dbReference type="Proteomes" id="UP000632498"/>
    </source>
</evidence>